<dbReference type="EMBL" id="PKMF04000519">
    <property type="protein sequence ID" value="KAK7827622.1"/>
    <property type="molecule type" value="Genomic_DNA"/>
</dbReference>
<evidence type="ECO:0000313" key="2">
    <source>
        <dbReference type="Proteomes" id="UP000237347"/>
    </source>
</evidence>
<evidence type="ECO:0000313" key="1">
    <source>
        <dbReference type="EMBL" id="KAK7827622.1"/>
    </source>
</evidence>
<dbReference type="AlphaFoldDB" id="A0AAW0JMB7"/>
<dbReference type="Proteomes" id="UP000237347">
    <property type="component" value="Unassembled WGS sequence"/>
</dbReference>
<proteinExistence type="predicted"/>
<comment type="caution">
    <text evidence="1">The sequence shown here is derived from an EMBL/GenBank/DDBJ whole genome shotgun (WGS) entry which is preliminary data.</text>
</comment>
<gene>
    <name evidence="1" type="ORF">CFP56_030960</name>
</gene>
<accession>A0AAW0JMB7</accession>
<name>A0AAW0JMB7_QUESU</name>
<reference evidence="1 2" key="1">
    <citation type="journal article" date="2018" name="Sci. Data">
        <title>The draft genome sequence of cork oak.</title>
        <authorList>
            <person name="Ramos A.M."/>
            <person name="Usie A."/>
            <person name="Barbosa P."/>
            <person name="Barros P.M."/>
            <person name="Capote T."/>
            <person name="Chaves I."/>
            <person name="Simoes F."/>
            <person name="Abreu I."/>
            <person name="Carrasquinho I."/>
            <person name="Faro C."/>
            <person name="Guimaraes J.B."/>
            <person name="Mendonca D."/>
            <person name="Nobrega F."/>
            <person name="Rodrigues L."/>
            <person name="Saibo N.J.M."/>
            <person name="Varela M.C."/>
            <person name="Egas C."/>
            <person name="Matos J."/>
            <person name="Miguel C.M."/>
            <person name="Oliveira M.M."/>
            <person name="Ricardo C.P."/>
            <person name="Goncalves S."/>
        </authorList>
    </citation>
    <scope>NUCLEOTIDE SEQUENCE [LARGE SCALE GENOMIC DNA]</scope>
    <source>
        <strain evidence="2">cv. HL8</strain>
    </source>
</reference>
<keyword evidence="2" id="KW-1185">Reference proteome</keyword>
<organism evidence="1 2">
    <name type="scientific">Quercus suber</name>
    <name type="common">Cork oak</name>
    <dbReference type="NCBI Taxonomy" id="58331"/>
    <lineage>
        <taxon>Eukaryota</taxon>
        <taxon>Viridiplantae</taxon>
        <taxon>Streptophyta</taxon>
        <taxon>Embryophyta</taxon>
        <taxon>Tracheophyta</taxon>
        <taxon>Spermatophyta</taxon>
        <taxon>Magnoliopsida</taxon>
        <taxon>eudicotyledons</taxon>
        <taxon>Gunneridae</taxon>
        <taxon>Pentapetalae</taxon>
        <taxon>rosids</taxon>
        <taxon>fabids</taxon>
        <taxon>Fagales</taxon>
        <taxon>Fagaceae</taxon>
        <taxon>Quercus</taxon>
    </lineage>
</organism>
<protein>
    <submittedName>
        <fullName evidence="1">Uncharacterized protein</fullName>
    </submittedName>
</protein>
<sequence length="180" mass="20407">MASDELRILRSKKHHSVSHIFGPQNLTFQLQARAPHQPQHRVLRHNVVRELLATNARRHARRTNYAPPHVPFYHCLPRVLHTRRHPTHVHRHELVVSRQVHVQRGLITVLDLFLVSDITVYVGADVGADFNCYFLALLILDVCDYNGSSAVSSEVVCCDLAQAACASEALIPAELYMKQT</sequence>